<name>A0A2B5L7Z3_9BACI</name>
<accession>A0A2B5L7Z3</accession>
<dbReference type="RefSeq" id="WP_097848510.1">
    <property type="nucleotide sequence ID" value="NZ_NUAS01000046.1"/>
</dbReference>
<dbReference type="Pfam" id="PF18801">
    <property type="entry name" value="RapH_N"/>
    <property type="match status" value="1"/>
</dbReference>
<proteinExistence type="predicted"/>
<evidence type="ECO:0000313" key="2">
    <source>
        <dbReference type="Proteomes" id="UP000219775"/>
    </source>
</evidence>
<evidence type="ECO:0000313" key="1">
    <source>
        <dbReference type="EMBL" id="PEM70073.1"/>
    </source>
</evidence>
<dbReference type="Proteomes" id="UP000219775">
    <property type="component" value="Unassembled WGS sequence"/>
</dbReference>
<protein>
    <submittedName>
        <fullName evidence="1">Aspartate phosphatase</fullName>
    </submittedName>
</protein>
<sequence>MEITTVTLKQITSLLNNWYDAIRSQNTDLALEIRNEVKEKIDRIEENQNILLYYSLLEFRYKLLINDYSESKALLEKINSFEKPTDDFLKYYYYFFKAIHATEIGKFKDANNYFSTAQELLEKIPDEAEKAEFYYKAAAFYYQVRQPLIAINYATKAKGYYENLNGYEINIAGCTNILGLTCTSLSQFEAAEEYFIYALDIVNKQKNTMLALKIRHNLGFLYAEQNLSEAAIRNLSASIEDPETDYKSTFLLAREYFKLGHTDEANKFINKGLKICNHVNAIEYKHHFSILRALNSAEPTNIFESIIKEGIQYFEQEGLLGFVHDYSKQLALKFYASNQPGQAGHYFYKSHEAEQKLRDKEALK</sequence>
<comment type="caution">
    <text evidence="1">The sequence shown here is derived from an EMBL/GenBank/DDBJ whole genome shotgun (WGS) entry which is preliminary data.</text>
</comment>
<dbReference type="SUPFAM" id="SSF48452">
    <property type="entry name" value="TPR-like"/>
    <property type="match status" value="1"/>
</dbReference>
<organism evidence="1 2">
    <name type="scientific">Bacillus pseudomycoides</name>
    <dbReference type="NCBI Taxonomy" id="64104"/>
    <lineage>
        <taxon>Bacteria</taxon>
        <taxon>Bacillati</taxon>
        <taxon>Bacillota</taxon>
        <taxon>Bacilli</taxon>
        <taxon>Bacillales</taxon>
        <taxon>Bacillaceae</taxon>
        <taxon>Bacillus</taxon>
        <taxon>Bacillus cereus group</taxon>
    </lineage>
</organism>
<dbReference type="EMBL" id="NUDP01000036">
    <property type="protein sequence ID" value="PEM70073.1"/>
    <property type="molecule type" value="Genomic_DNA"/>
</dbReference>
<reference evidence="1 2" key="1">
    <citation type="submission" date="2017-09" db="EMBL/GenBank/DDBJ databases">
        <title>Large-scale bioinformatics analysis of Bacillus genomes uncovers conserved roles of natural products in bacterial physiology.</title>
        <authorList>
            <consortium name="Agbiome Team Llc"/>
            <person name="Bleich R.M."/>
            <person name="Grubbs K.J."/>
            <person name="Santa Maria K.C."/>
            <person name="Allen S.E."/>
            <person name="Farag S."/>
            <person name="Shank E.A."/>
            <person name="Bowers A."/>
        </authorList>
    </citation>
    <scope>NUCLEOTIDE SEQUENCE [LARGE SCALE GENOMIC DNA]</scope>
    <source>
        <strain evidence="1 2">AFS009893</strain>
    </source>
</reference>
<dbReference type="AlphaFoldDB" id="A0A2B5L7Z3"/>
<dbReference type="InterPro" id="IPR011990">
    <property type="entry name" value="TPR-like_helical_dom_sf"/>
</dbReference>
<gene>
    <name evidence="1" type="ORF">CN613_09240</name>
</gene>
<dbReference type="Gene3D" id="1.25.40.10">
    <property type="entry name" value="Tetratricopeptide repeat domain"/>
    <property type="match status" value="1"/>
</dbReference>